<feature type="signal peptide" evidence="7">
    <location>
        <begin position="1"/>
        <end position="17"/>
    </location>
</feature>
<organism evidence="8 9">
    <name type="scientific">Trypanosoma rangeli</name>
    <dbReference type="NCBI Taxonomy" id="5698"/>
    <lineage>
        <taxon>Eukaryota</taxon>
        <taxon>Discoba</taxon>
        <taxon>Euglenozoa</taxon>
        <taxon>Kinetoplastea</taxon>
        <taxon>Metakinetoplastina</taxon>
        <taxon>Trypanosomatida</taxon>
        <taxon>Trypanosomatidae</taxon>
        <taxon>Trypanosoma</taxon>
        <taxon>Herpetosoma</taxon>
    </lineage>
</organism>
<keyword evidence="8" id="KW-0121">Carboxypeptidase</keyword>
<dbReference type="AlphaFoldDB" id="A0A3R7N7V5"/>
<dbReference type="Pfam" id="PF05577">
    <property type="entry name" value="Peptidase_S28"/>
    <property type="match status" value="1"/>
</dbReference>
<dbReference type="GeneID" id="40330707"/>
<keyword evidence="5" id="KW-0325">Glycoprotein</keyword>
<name>A0A3R7N7V5_TRYRA</name>
<dbReference type="GO" id="GO:0006508">
    <property type="term" value="P:proteolysis"/>
    <property type="evidence" value="ECO:0007669"/>
    <property type="project" value="UniProtKB-KW"/>
</dbReference>
<dbReference type="Gene3D" id="1.20.120.980">
    <property type="entry name" value="Serine carboxypeptidase S28, SKS domain"/>
    <property type="match status" value="1"/>
</dbReference>
<accession>A0A3R7N7V5</accession>
<dbReference type="InterPro" id="IPR029058">
    <property type="entry name" value="AB_hydrolase_fold"/>
</dbReference>
<dbReference type="VEuPathDB" id="TriTrypDB:TRSC58_03345"/>
<reference evidence="8 9" key="1">
    <citation type="journal article" date="2018" name="BMC Genomics">
        <title>Genomic comparison of Trypanosoma conorhini and Trypanosoma rangeli to Trypanosoma cruzi strains of high and low virulence.</title>
        <authorList>
            <person name="Bradwell K.R."/>
            <person name="Koparde V.N."/>
            <person name="Matveyev A.V."/>
            <person name="Serrano M.G."/>
            <person name="Alves J.M."/>
            <person name="Parikh H."/>
            <person name="Huang B."/>
            <person name="Lee V."/>
            <person name="Espinosa-Alvarez O."/>
            <person name="Ortiz P.A."/>
            <person name="Costa-Martins A.G."/>
            <person name="Teixeira M.M."/>
            <person name="Buck G.A."/>
        </authorList>
    </citation>
    <scope>NUCLEOTIDE SEQUENCE [LARGE SCALE GENOMIC DNA]</scope>
    <source>
        <strain evidence="8 9">AM80</strain>
    </source>
</reference>
<dbReference type="GO" id="GO:0070008">
    <property type="term" value="F:serine-type exopeptidase activity"/>
    <property type="evidence" value="ECO:0007669"/>
    <property type="project" value="InterPro"/>
</dbReference>
<dbReference type="SUPFAM" id="SSF53474">
    <property type="entry name" value="alpha/beta-Hydrolases"/>
    <property type="match status" value="1"/>
</dbReference>
<dbReference type="RefSeq" id="XP_029236529.1">
    <property type="nucleotide sequence ID" value="XM_029383603.1"/>
</dbReference>
<evidence type="ECO:0000256" key="6">
    <source>
        <dbReference type="SAM" id="Phobius"/>
    </source>
</evidence>
<keyword evidence="6" id="KW-0472">Membrane</keyword>
<dbReference type="GO" id="GO:0008239">
    <property type="term" value="F:dipeptidyl-peptidase activity"/>
    <property type="evidence" value="ECO:0007669"/>
    <property type="project" value="TreeGrafter"/>
</dbReference>
<dbReference type="PANTHER" id="PTHR11010:SF11">
    <property type="entry name" value="THYMUS-SPECIFIC SERINE PROTEASE"/>
    <property type="match status" value="1"/>
</dbReference>
<gene>
    <name evidence="8" type="ORF">TraAM80_06774</name>
</gene>
<keyword evidence="3 7" id="KW-0732">Signal</keyword>
<keyword evidence="6" id="KW-0812">Transmembrane</keyword>
<keyword evidence="2" id="KW-0645">Protease</keyword>
<comment type="similarity">
    <text evidence="1">Belongs to the peptidase S28 family.</text>
</comment>
<dbReference type="OrthoDB" id="1735038at2759"/>
<comment type="caution">
    <text evidence="8">The sequence shown here is derived from an EMBL/GenBank/DDBJ whole genome shotgun (WGS) entry which is preliminary data.</text>
</comment>
<evidence type="ECO:0000313" key="8">
    <source>
        <dbReference type="EMBL" id="RNF01775.1"/>
    </source>
</evidence>
<dbReference type="InterPro" id="IPR042269">
    <property type="entry name" value="Ser_carbopepase_S28_SKS"/>
</dbReference>
<evidence type="ECO:0000256" key="4">
    <source>
        <dbReference type="ARBA" id="ARBA00022801"/>
    </source>
</evidence>
<evidence type="ECO:0000256" key="7">
    <source>
        <dbReference type="SAM" id="SignalP"/>
    </source>
</evidence>
<keyword evidence="9" id="KW-1185">Reference proteome</keyword>
<keyword evidence="6" id="KW-1133">Transmembrane helix</keyword>
<feature type="transmembrane region" description="Helical" evidence="6">
    <location>
        <begin position="598"/>
        <end position="617"/>
    </location>
</feature>
<evidence type="ECO:0000256" key="1">
    <source>
        <dbReference type="ARBA" id="ARBA00011079"/>
    </source>
</evidence>
<dbReference type="GO" id="GO:0004180">
    <property type="term" value="F:carboxypeptidase activity"/>
    <property type="evidence" value="ECO:0007669"/>
    <property type="project" value="UniProtKB-KW"/>
</dbReference>
<dbReference type="Proteomes" id="UP000283634">
    <property type="component" value="Unassembled WGS sequence"/>
</dbReference>
<evidence type="ECO:0000256" key="5">
    <source>
        <dbReference type="ARBA" id="ARBA00023180"/>
    </source>
</evidence>
<proteinExistence type="inferred from homology"/>
<sequence length="646" mass="73084">MWLFVFACVLSFCGAHSLSPPGVFPERFSRGGLFRSLSGRSEAGSFEGGEYVNTTPAVFRQLVNHSFSGGPTFDERYWVDYSAWKGGDLAMLYIVGERAGVSSPSGYPGVYGHKRNMLLFALENRYYGESLPAPLTDTGKIKRYLSVDIALDDLRSFQRFVENKLIGKKFRWLIVGGGYAGALSVWFKVKYPTAALAVWSSSGAVETQFNFYAFDNHVKSELSLECARAVRTAQSLFSELWEDESARLQFLDRFHIPHYFDKPGISYMLADAVAAAVQYGKKWDMCEMLIPQNKTDSLGQFFNMIHHMYGSSFTSECFYSTECLSNTSMSNKWASTGYAWIYQTCSELAYFQVGYYNSLRLPTVNTDYFVTQCRLAFGDSVFPDVFYFNFKWGGKKPRVSNMVALQGSDDPWKVCGVTKTLGPNYQAIIAQCEGCGHSGDLAFPHLNDSAALRNQREKLTFYLDAWMTSEQLLYALVLSGNFSSKALLEKETLIKAIWSDLYDFFDQTAEVYDVKNGSTRNVIIIHFAVYASHTNKEQYSLALLNLRNNSSWLLATRQALFSFGIQHEIFVQFFDQLPPPIGDEGQGNGHYIRCFSCYVGFLSLVMVPCAVILHLYYRPKREKILFTESGSIAYISVYRSLFSDCF</sequence>
<dbReference type="EMBL" id="MKGL01000259">
    <property type="protein sequence ID" value="RNF01775.1"/>
    <property type="molecule type" value="Genomic_DNA"/>
</dbReference>
<dbReference type="OMA" id="QVCTEYA"/>
<dbReference type="InterPro" id="IPR008758">
    <property type="entry name" value="Peptidase_S28"/>
</dbReference>
<feature type="chain" id="PRO_5018724609" evidence="7">
    <location>
        <begin position="18"/>
        <end position="646"/>
    </location>
</feature>
<evidence type="ECO:0000256" key="3">
    <source>
        <dbReference type="ARBA" id="ARBA00022729"/>
    </source>
</evidence>
<dbReference type="PANTHER" id="PTHR11010">
    <property type="entry name" value="PROTEASE S28 PRO-X CARBOXYPEPTIDASE-RELATED"/>
    <property type="match status" value="1"/>
</dbReference>
<dbReference type="Gene3D" id="3.40.50.1820">
    <property type="entry name" value="alpha/beta hydrolase"/>
    <property type="match status" value="1"/>
</dbReference>
<protein>
    <submittedName>
        <fullName evidence="8">Putative serine carboxypeptidase S28</fullName>
    </submittedName>
</protein>
<keyword evidence="4" id="KW-0378">Hydrolase</keyword>
<evidence type="ECO:0000256" key="2">
    <source>
        <dbReference type="ARBA" id="ARBA00022670"/>
    </source>
</evidence>
<evidence type="ECO:0000313" key="9">
    <source>
        <dbReference type="Proteomes" id="UP000283634"/>
    </source>
</evidence>